<evidence type="ECO:0000256" key="2">
    <source>
        <dbReference type="SAM" id="Phobius"/>
    </source>
</evidence>
<dbReference type="PaxDb" id="243230-DR_1463"/>
<feature type="region of interest" description="Disordered" evidence="1">
    <location>
        <begin position="1"/>
        <end position="21"/>
    </location>
</feature>
<evidence type="ECO:0000313" key="3">
    <source>
        <dbReference type="EMBL" id="AAF11035.1"/>
    </source>
</evidence>
<dbReference type="Proteomes" id="UP000002524">
    <property type="component" value="Chromosome 1"/>
</dbReference>
<keyword evidence="4" id="KW-1185">Reference proteome</keyword>
<dbReference type="EMBL" id="AE000513">
    <property type="protein sequence ID" value="AAF11035.1"/>
    <property type="molecule type" value="Genomic_DNA"/>
</dbReference>
<organism evidence="3 4">
    <name type="scientific">Deinococcus radiodurans (strain ATCC 13939 / DSM 20539 / JCM 16871 / CCUG 27074 / LMG 4051 / NBRC 15346 / NCIMB 9279 / VKM B-1422 / R1)</name>
    <dbReference type="NCBI Taxonomy" id="243230"/>
    <lineage>
        <taxon>Bacteria</taxon>
        <taxon>Thermotogati</taxon>
        <taxon>Deinococcota</taxon>
        <taxon>Deinococci</taxon>
        <taxon>Deinococcales</taxon>
        <taxon>Deinococcaceae</taxon>
        <taxon>Deinococcus</taxon>
    </lineage>
</organism>
<dbReference type="HOGENOM" id="CLU_2342125_0_0_0"/>
<keyword evidence="2" id="KW-1133">Transmembrane helix</keyword>
<feature type="transmembrane region" description="Helical" evidence="2">
    <location>
        <begin position="58"/>
        <end position="80"/>
    </location>
</feature>
<protein>
    <submittedName>
        <fullName evidence="3">Uncharacterized protein</fullName>
    </submittedName>
</protein>
<keyword evidence="2" id="KW-0472">Membrane</keyword>
<evidence type="ECO:0000313" key="4">
    <source>
        <dbReference type="Proteomes" id="UP000002524"/>
    </source>
</evidence>
<evidence type="ECO:0000256" key="1">
    <source>
        <dbReference type="SAM" id="MobiDB-lite"/>
    </source>
</evidence>
<dbReference type="InParanoid" id="Q9RUC6"/>
<reference evidence="3 4" key="1">
    <citation type="journal article" date="1999" name="Science">
        <title>Genome sequence of the radioresistant bacterium Deinococcus radiodurans R1.</title>
        <authorList>
            <person name="White O."/>
            <person name="Eisen J.A."/>
            <person name="Heidelberg J.F."/>
            <person name="Hickey E.K."/>
            <person name="Peterson J.D."/>
            <person name="Dodson R.J."/>
            <person name="Haft D.H."/>
            <person name="Gwinn M.L."/>
            <person name="Nelson W.C."/>
            <person name="Richardson D.L."/>
            <person name="Moffat K.S."/>
            <person name="Qin H."/>
            <person name="Jiang L."/>
            <person name="Pamphile W."/>
            <person name="Crosby M."/>
            <person name="Shen M."/>
            <person name="Vamathevan J.J."/>
            <person name="Lam P."/>
            <person name="McDonald L."/>
            <person name="Utterback T."/>
            <person name="Zalewski C."/>
            <person name="Makarova K.S."/>
            <person name="Aravind L."/>
            <person name="Daly M.J."/>
            <person name="Minton K.W."/>
            <person name="Fleischmann R.D."/>
            <person name="Ketchum K.A."/>
            <person name="Nelson K.E."/>
            <person name="Salzberg S."/>
            <person name="Smith H.O."/>
            <person name="Venter J.C."/>
            <person name="Fraser C.M."/>
        </authorList>
    </citation>
    <scope>NUCLEOTIDE SEQUENCE [LARGE SCALE GENOMIC DNA]</scope>
    <source>
        <strain evidence="4">ATCC 13939 / DSM 20539 / JCM 16871 / LMG 4051 / NBRC 15346 / NCIMB 9279 / R1 / VKM B-1422</strain>
    </source>
</reference>
<dbReference type="AlphaFoldDB" id="Q9RUC6"/>
<sequence length="97" mass="10386">MPGRIERRRAGAGAAERRTSKKLKVGRRGAGCYAGFMASRLSGRTAHRARSRGSQGSALWLLLVLAIGALGGIAVASRYLHAQDRLPPDDSDEPLFI</sequence>
<dbReference type="STRING" id="243230.DR_1463"/>
<keyword evidence="2" id="KW-0812">Transmembrane</keyword>
<proteinExistence type="predicted"/>
<gene>
    <name evidence="3" type="ordered locus">DR_1463</name>
</gene>
<accession>Q9RUC6</accession>
<dbReference type="EnsemblBacteria" id="AAF11035">
    <property type="protein sequence ID" value="AAF11035"/>
    <property type="gene ID" value="DR_1463"/>
</dbReference>
<name>Q9RUC6_DEIRA</name>
<dbReference type="PIR" id="G75391">
    <property type="entry name" value="G75391"/>
</dbReference>
<dbReference type="KEGG" id="dra:DR_1463"/>